<keyword evidence="1" id="KW-0812">Transmembrane</keyword>
<protein>
    <submittedName>
        <fullName evidence="2">Uncharacterized protein</fullName>
    </submittedName>
</protein>
<accession>A0A5J4WZY5</accession>
<feature type="non-terminal residue" evidence="2">
    <location>
        <position position="1"/>
    </location>
</feature>
<organism evidence="2 3">
    <name type="scientific">Streblomastix strix</name>
    <dbReference type="NCBI Taxonomy" id="222440"/>
    <lineage>
        <taxon>Eukaryota</taxon>
        <taxon>Metamonada</taxon>
        <taxon>Preaxostyla</taxon>
        <taxon>Oxymonadida</taxon>
        <taxon>Streblomastigidae</taxon>
        <taxon>Streblomastix</taxon>
    </lineage>
</organism>
<gene>
    <name evidence="2" type="ORF">EZS28_003901</name>
</gene>
<name>A0A5J4WZY5_9EUKA</name>
<dbReference type="Proteomes" id="UP000324800">
    <property type="component" value="Unassembled WGS sequence"/>
</dbReference>
<dbReference type="AlphaFoldDB" id="A0A5J4WZY5"/>
<keyword evidence="1" id="KW-0472">Membrane</keyword>
<evidence type="ECO:0000313" key="2">
    <source>
        <dbReference type="EMBL" id="KAA6400564.1"/>
    </source>
</evidence>
<reference evidence="2 3" key="1">
    <citation type="submission" date="2019-03" db="EMBL/GenBank/DDBJ databases">
        <title>Single cell metagenomics reveals metabolic interactions within the superorganism composed of flagellate Streblomastix strix and complex community of Bacteroidetes bacteria on its surface.</title>
        <authorList>
            <person name="Treitli S.C."/>
            <person name="Kolisko M."/>
            <person name="Husnik F."/>
            <person name="Keeling P."/>
            <person name="Hampl V."/>
        </authorList>
    </citation>
    <scope>NUCLEOTIDE SEQUENCE [LARGE SCALE GENOMIC DNA]</scope>
    <source>
        <strain evidence="2">ST1C</strain>
    </source>
</reference>
<proteinExistence type="predicted"/>
<keyword evidence="1" id="KW-1133">Transmembrane helix</keyword>
<feature type="transmembrane region" description="Helical" evidence="1">
    <location>
        <begin position="210"/>
        <end position="234"/>
    </location>
</feature>
<sequence length="257" mass="29278">TTLERSVKRLGPEEDIMPNEALFGMSLNTIQKSQKQHNIQTEIKANNQLPQRQSSAFGILNSTEPEERYKAYEGGLLIIGGQYGLVEYTVIPLAALMLNNPPIKFSSAIEILKIGMQTKEQKLENSIHELFSFPPEAQFMDLGRSAVQISEDNKFVIVKGERTYAVRFDPYIGRTIWHSLFVDGGIRNIVPISALVNETIKKRTQKIKNILRFIQIINPQILFVVIQILLIHLVTVQMQTSLFLFHQDIQNQGLIYI</sequence>
<comment type="caution">
    <text evidence="2">The sequence shown here is derived from an EMBL/GenBank/DDBJ whole genome shotgun (WGS) entry which is preliminary data.</text>
</comment>
<dbReference type="EMBL" id="SNRW01000541">
    <property type="protein sequence ID" value="KAA6400564.1"/>
    <property type="molecule type" value="Genomic_DNA"/>
</dbReference>
<evidence type="ECO:0000256" key="1">
    <source>
        <dbReference type="SAM" id="Phobius"/>
    </source>
</evidence>
<evidence type="ECO:0000313" key="3">
    <source>
        <dbReference type="Proteomes" id="UP000324800"/>
    </source>
</evidence>